<name>A0A6J4HSI8_9PROT</name>
<protein>
    <submittedName>
        <fullName evidence="5">Ferric iron ABC transporter, iron-binding protein</fullName>
    </submittedName>
</protein>
<dbReference type="Pfam" id="PF13343">
    <property type="entry name" value="SBP_bac_6"/>
    <property type="match status" value="1"/>
</dbReference>
<accession>A0A6J4HSI8</accession>
<dbReference type="EMBL" id="CADCTD010000045">
    <property type="protein sequence ID" value="CAA9232096.1"/>
    <property type="molecule type" value="Genomic_DNA"/>
</dbReference>
<feature type="binding site" evidence="3">
    <location>
        <position position="225"/>
    </location>
    <ligand>
        <name>Fe cation</name>
        <dbReference type="ChEBI" id="CHEBI:24875"/>
    </ligand>
</feature>
<evidence type="ECO:0000256" key="3">
    <source>
        <dbReference type="PIRSR" id="PIRSR002825-1"/>
    </source>
</evidence>
<sequence>MPARPTRRLLALAAAACLAAWSGAAAAEEVNLYSSRHYDSDRALYESFTRETGIRVRLIEGDADQLIERIRNEGTNSPADVFITVDAARLARAASAGILAPLRSPVVEQRVPEALRDREGYWFAISTRARVIMYDKERGKPEGLARYEDLADPRFRGQICVRTASHPYNTSLAASILAANGPERTERWAEGFAANLARPPQGGDRDQFRAIPAGQCGLAIANTYYLAAIGASERPEDKALFARVGVIFPNQAAGDRGAHVNISGAGLVKTAPNRAAAVRFLEFLTSAPAQERFALGNMEYPAVADAPLHPALRAMGSFRPEPVDAERTNANATQALQIMQRAGWR</sequence>
<evidence type="ECO:0000256" key="2">
    <source>
        <dbReference type="ARBA" id="ARBA00022729"/>
    </source>
</evidence>
<keyword evidence="3" id="KW-0408">Iron</keyword>
<dbReference type="InterPro" id="IPR026045">
    <property type="entry name" value="Ferric-bd"/>
</dbReference>
<evidence type="ECO:0000256" key="1">
    <source>
        <dbReference type="ARBA" id="ARBA00008520"/>
    </source>
</evidence>
<organism evidence="5">
    <name type="scientific">uncultured Craurococcus sp</name>
    <dbReference type="NCBI Taxonomy" id="1135998"/>
    <lineage>
        <taxon>Bacteria</taxon>
        <taxon>Pseudomonadati</taxon>
        <taxon>Pseudomonadota</taxon>
        <taxon>Alphaproteobacteria</taxon>
        <taxon>Acetobacterales</taxon>
        <taxon>Acetobacteraceae</taxon>
        <taxon>Craurococcus</taxon>
        <taxon>environmental samples</taxon>
    </lineage>
</organism>
<reference evidence="5" key="1">
    <citation type="submission" date="2020-02" db="EMBL/GenBank/DDBJ databases">
        <authorList>
            <person name="Meier V. D."/>
        </authorList>
    </citation>
    <scope>NUCLEOTIDE SEQUENCE</scope>
    <source>
        <strain evidence="5">AVDCRST_MAG27</strain>
    </source>
</reference>
<keyword evidence="3" id="KW-0479">Metal-binding</keyword>
<dbReference type="AlphaFoldDB" id="A0A6J4HSI8"/>
<dbReference type="PANTHER" id="PTHR30006:SF15">
    <property type="entry name" value="IRON-UTILIZATION PERIPLASMIC PROTEIN"/>
    <property type="match status" value="1"/>
</dbReference>
<dbReference type="PANTHER" id="PTHR30006">
    <property type="entry name" value="THIAMINE-BINDING PERIPLASMIC PROTEIN-RELATED"/>
    <property type="match status" value="1"/>
</dbReference>
<dbReference type="SUPFAM" id="SSF53850">
    <property type="entry name" value="Periplasmic binding protein-like II"/>
    <property type="match status" value="1"/>
</dbReference>
<feature type="chain" id="PRO_5026815379" evidence="4">
    <location>
        <begin position="28"/>
        <end position="345"/>
    </location>
</feature>
<feature type="binding site" evidence="3">
    <location>
        <position position="37"/>
    </location>
    <ligand>
        <name>Fe cation</name>
        <dbReference type="ChEBI" id="CHEBI:24875"/>
    </ligand>
</feature>
<dbReference type="GO" id="GO:0030288">
    <property type="term" value="C:outer membrane-bounded periplasmic space"/>
    <property type="evidence" value="ECO:0007669"/>
    <property type="project" value="TreeGrafter"/>
</dbReference>
<dbReference type="GO" id="GO:0046872">
    <property type="term" value="F:metal ion binding"/>
    <property type="evidence" value="ECO:0007669"/>
    <property type="project" value="UniProtKB-KW"/>
</dbReference>
<dbReference type="Gene3D" id="3.40.190.10">
    <property type="entry name" value="Periplasmic binding protein-like II"/>
    <property type="match status" value="2"/>
</dbReference>
<evidence type="ECO:0000313" key="5">
    <source>
        <dbReference type="EMBL" id="CAA9232096.1"/>
    </source>
</evidence>
<evidence type="ECO:0000256" key="4">
    <source>
        <dbReference type="SAM" id="SignalP"/>
    </source>
</evidence>
<feature type="binding site" evidence="3">
    <location>
        <position position="224"/>
    </location>
    <ligand>
        <name>Fe cation</name>
        <dbReference type="ChEBI" id="CHEBI:24875"/>
    </ligand>
</feature>
<keyword evidence="2 4" id="KW-0732">Signal</keyword>
<gene>
    <name evidence="5" type="ORF">AVDCRST_MAG27-1008</name>
</gene>
<dbReference type="PIRSF" id="PIRSF002825">
    <property type="entry name" value="CfbpA"/>
    <property type="match status" value="1"/>
</dbReference>
<feature type="signal peptide" evidence="4">
    <location>
        <begin position="1"/>
        <end position="27"/>
    </location>
</feature>
<proteinExistence type="inferred from homology"/>
<comment type="similarity">
    <text evidence="1">Belongs to the bacterial solute-binding protein 1 family.</text>
</comment>